<dbReference type="STRING" id="1129794.C427_4935"/>
<dbReference type="OrthoDB" id="9801656at2"/>
<evidence type="ECO:0000313" key="2">
    <source>
        <dbReference type="EMBL" id="AGH47034.1"/>
    </source>
</evidence>
<sequence>MPNLAFPIIETQRLLLNRLTKLDREPLYAIFSDPKIIEHYDVERFKSIAEADRLIEYFDARFDSNTGIRWAIRDKSSGEFLGTCGFTNWNEFDHSAVVGYELSKDYWGKGYATEAVATILNFIFDESFHFYVHRVEALILPSNKPSEKLVKSLGFRLEGTLRGKCYWNNDFHDMNMFAVLRTEQLKK</sequence>
<dbReference type="KEGG" id="gps:C427_4935"/>
<dbReference type="InterPro" id="IPR051531">
    <property type="entry name" value="N-acetyltransferase"/>
</dbReference>
<dbReference type="PROSITE" id="PS51186">
    <property type="entry name" value="GNAT"/>
    <property type="match status" value="1"/>
</dbReference>
<dbReference type="GO" id="GO:0005737">
    <property type="term" value="C:cytoplasm"/>
    <property type="evidence" value="ECO:0007669"/>
    <property type="project" value="TreeGrafter"/>
</dbReference>
<dbReference type="AlphaFoldDB" id="K7AHY3"/>
<name>K7AHY3_9ALTE</name>
<dbReference type="HOGENOM" id="CLU_013985_3_6_6"/>
<dbReference type="SUPFAM" id="SSF55729">
    <property type="entry name" value="Acyl-CoA N-acyltransferases (Nat)"/>
    <property type="match status" value="1"/>
</dbReference>
<dbReference type="InterPro" id="IPR016181">
    <property type="entry name" value="Acyl_CoA_acyltransferase"/>
</dbReference>
<dbReference type="Proteomes" id="UP000011864">
    <property type="component" value="Chromosome"/>
</dbReference>
<dbReference type="InterPro" id="IPR000182">
    <property type="entry name" value="GNAT_dom"/>
</dbReference>
<organism evidence="2 3">
    <name type="scientific">Paraglaciecola psychrophila 170</name>
    <dbReference type="NCBI Taxonomy" id="1129794"/>
    <lineage>
        <taxon>Bacteria</taxon>
        <taxon>Pseudomonadati</taxon>
        <taxon>Pseudomonadota</taxon>
        <taxon>Gammaproteobacteria</taxon>
        <taxon>Alteromonadales</taxon>
        <taxon>Alteromonadaceae</taxon>
        <taxon>Paraglaciecola</taxon>
    </lineage>
</organism>
<dbReference type="PANTHER" id="PTHR43792">
    <property type="entry name" value="GNAT FAMILY, PUTATIVE (AFU_ORTHOLOGUE AFUA_3G00765)-RELATED-RELATED"/>
    <property type="match status" value="1"/>
</dbReference>
<dbReference type="RefSeq" id="WP_007643048.1">
    <property type="nucleotide sequence ID" value="NC_020514.1"/>
</dbReference>
<dbReference type="eggNOG" id="COG1670">
    <property type="taxonomic scope" value="Bacteria"/>
</dbReference>
<dbReference type="Pfam" id="PF13302">
    <property type="entry name" value="Acetyltransf_3"/>
    <property type="match status" value="1"/>
</dbReference>
<dbReference type="PATRIC" id="fig|1129794.4.peg.4922"/>
<dbReference type="PANTHER" id="PTHR43792:SF9">
    <property type="entry name" value="RIBOSOMAL-PROTEIN-ALANINE ACETYLTRANSFERASE"/>
    <property type="match status" value="1"/>
</dbReference>
<reference evidence="2 3" key="1">
    <citation type="journal article" date="2013" name="Genome Announc.">
        <title>Complete Genome Sequence of Glaciecola psychrophila Strain 170T.</title>
        <authorList>
            <person name="Yin J."/>
            <person name="Chen J."/>
            <person name="Liu G."/>
            <person name="Yu Y."/>
            <person name="Song L."/>
            <person name="Wang X."/>
            <person name="Qu X."/>
        </authorList>
    </citation>
    <scope>NUCLEOTIDE SEQUENCE [LARGE SCALE GENOMIC DNA]</scope>
    <source>
        <strain evidence="2 3">170</strain>
    </source>
</reference>
<evidence type="ECO:0000259" key="1">
    <source>
        <dbReference type="PROSITE" id="PS51186"/>
    </source>
</evidence>
<feature type="domain" description="N-acetyltransferase" evidence="1">
    <location>
        <begin position="14"/>
        <end position="181"/>
    </location>
</feature>
<dbReference type="Gene3D" id="3.40.630.30">
    <property type="match status" value="1"/>
</dbReference>
<gene>
    <name evidence="2" type="ORF">C427_4935</name>
</gene>
<dbReference type="EMBL" id="CP003837">
    <property type="protein sequence ID" value="AGH47034.1"/>
    <property type="molecule type" value="Genomic_DNA"/>
</dbReference>
<evidence type="ECO:0000313" key="3">
    <source>
        <dbReference type="Proteomes" id="UP000011864"/>
    </source>
</evidence>
<protein>
    <recommendedName>
        <fullName evidence="1">N-acetyltransferase domain-containing protein</fullName>
    </recommendedName>
</protein>
<dbReference type="GO" id="GO:0008999">
    <property type="term" value="F:protein-N-terminal-alanine acetyltransferase activity"/>
    <property type="evidence" value="ECO:0007669"/>
    <property type="project" value="TreeGrafter"/>
</dbReference>
<proteinExistence type="predicted"/>
<keyword evidence="3" id="KW-1185">Reference proteome</keyword>
<accession>K7AHY3</accession>